<feature type="non-terminal residue" evidence="1">
    <location>
        <position position="209"/>
    </location>
</feature>
<reference evidence="1 2" key="2">
    <citation type="submission" date="2016-08" db="EMBL/GenBank/DDBJ databases">
        <title>Pervasive Adenine N6-methylation of Active Genes in Fungi.</title>
        <authorList>
            <consortium name="DOE Joint Genome Institute"/>
            <person name="Mondo S.J."/>
            <person name="Dannebaum R.O."/>
            <person name="Kuo R.C."/>
            <person name="Labutti K."/>
            <person name="Haridas S."/>
            <person name="Kuo A."/>
            <person name="Salamov A."/>
            <person name="Ahrendt S.R."/>
            <person name="Lipzen A."/>
            <person name="Sullivan W."/>
            <person name="Andreopoulos W.B."/>
            <person name="Clum A."/>
            <person name="Lindquist E."/>
            <person name="Daum C."/>
            <person name="Ramamoorthy G.K."/>
            <person name="Gryganskyi A."/>
            <person name="Culley D."/>
            <person name="Magnuson J.K."/>
            <person name="James T.Y."/>
            <person name="O'Malley M.A."/>
            <person name="Stajich J.E."/>
            <person name="Spatafora J.W."/>
            <person name="Visel A."/>
            <person name="Grigoriev I.V."/>
        </authorList>
    </citation>
    <scope>NUCLEOTIDE SEQUENCE [LARGE SCALE GENOMIC DNA]</scope>
    <source>
        <strain evidence="2">finn</strain>
    </source>
</reference>
<feature type="non-terminal residue" evidence="1">
    <location>
        <position position="1"/>
    </location>
</feature>
<keyword evidence="2" id="KW-1185">Reference proteome</keyword>
<gene>
    <name evidence="1" type="ORF">BCR36DRAFT_232161</name>
</gene>
<dbReference type="Proteomes" id="UP000193719">
    <property type="component" value="Unassembled WGS sequence"/>
</dbReference>
<proteinExistence type="predicted"/>
<dbReference type="EMBL" id="MCFH01000040">
    <property type="protein sequence ID" value="ORX45442.1"/>
    <property type="molecule type" value="Genomic_DNA"/>
</dbReference>
<accession>A0A1Y1V1X4</accession>
<sequence length="209" mass="24400">SEQSESKVRLLYSRTNVFIQFNDDVCLPGVLCTFEESPRKYIFSWMSEDKISKDDMKIYREIENSKDVVLPDSTDGLYVNNNEEVKKNSIAVSLEDIDSFSTTIPTEWYVGIIFQLKNELFLPTFFVQKKKYEEDIDFYTELASWFSILGKNVYRTESDVGGNIYKIYNENDKINESSVPIGREIVRQENSVGKMFEEAKFNILLKFSK</sequence>
<protein>
    <submittedName>
        <fullName evidence="1">Uncharacterized protein</fullName>
    </submittedName>
</protein>
<organism evidence="1 2">
    <name type="scientific">Piromyces finnis</name>
    <dbReference type="NCBI Taxonomy" id="1754191"/>
    <lineage>
        <taxon>Eukaryota</taxon>
        <taxon>Fungi</taxon>
        <taxon>Fungi incertae sedis</taxon>
        <taxon>Chytridiomycota</taxon>
        <taxon>Chytridiomycota incertae sedis</taxon>
        <taxon>Neocallimastigomycetes</taxon>
        <taxon>Neocallimastigales</taxon>
        <taxon>Neocallimastigaceae</taxon>
        <taxon>Piromyces</taxon>
    </lineage>
</organism>
<dbReference type="AlphaFoldDB" id="A0A1Y1V1X4"/>
<name>A0A1Y1V1X4_9FUNG</name>
<dbReference type="STRING" id="1754191.A0A1Y1V1X4"/>
<reference evidence="1 2" key="1">
    <citation type="submission" date="2016-08" db="EMBL/GenBank/DDBJ databases">
        <title>Genomes of anaerobic fungi encode conserved fungal cellulosomes for biomass hydrolysis.</title>
        <authorList>
            <consortium name="DOE Joint Genome Institute"/>
            <person name="Haitjema C.H."/>
            <person name="Gilmore S.P."/>
            <person name="Henske J.K."/>
            <person name="Solomon K.V."/>
            <person name="De Groot R."/>
            <person name="Kuo A."/>
            <person name="Mondo S.J."/>
            <person name="Salamov A.A."/>
            <person name="Labutti K."/>
            <person name="Zhao Z."/>
            <person name="Chiniquy J."/>
            <person name="Barry K."/>
            <person name="Brewer H.M."/>
            <person name="Purvine S.O."/>
            <person name="Wright A.T."/>
            <person name="Boxma B."/>
            <person name="Van Alen T."/>
            <person name="Hackstein J.H."/>
            <person name="Baker S.E."/>
            <person name="Grigoriev I.V."/>
            <person name="O'Malley M.A."/>
        </authorList>
    </citation>
    <scope>NUCLEOTIDE SEQUENCE [LARGE SCALE GENOMIC DNA]</scope>
    <source>
        <strain evidence="2">finn</strain>
    </source>
</reference>
<evidence type="ECO:0000313" key="1">
    <source>
        <dbReference type="EMBL" id="ORX45442.1"/>
    </source>
</evidence>
<dbReference type="OrthoDB" id="10264062at2759"/>
<comment type="caution">
    <text evidence="1">The sequence shown here is derived from an EMBL/GenBank/DDBJ whole genome shotgun (WGS) entry which is preliminary data.</text>
</comment>
<evidence type="ECO:0000313" key="2">
    <source>
        <dbReference type="Proteomes" id="UP000193719"/>
    </source>
</evidence>